<dbReference type="EMBL" id="GCKF01039136">
    <property type="protein sequence ID" value="JAG95939.1"/>
    <property type="molecule type" value="Transcribed_RNA"/>
</dbReference>
<dbReference type="Gene3D" id="1.25.40.10">
    <property type="entry name" value="Tetratricopeptide repeat domain"/>
    <property type="match status" value="2"/>
</dbReference>
<dbReference type="InterPro" id="IPR011990">
    <property type="entry name" value="TPR-like_helical_dom_sf"/>
</dbReference>
<dbReference type="InterPro" id="IPR002885">
    <property type="entry name" value="PPR_rpt"/>
</dbReference>
<sequence>MLRMSIHRTTSRKLMFALQKFSHNPSFTVLPASQIRNAQFSKSLPRHSSPHPIFSTFSCFSPIFWQSLHLSTLSGQEFEQKPQNPNENHTNPSNDDENPPEDAQIIFRKMKETGLVPNAVGMLDGLCKDGLVHEAMKLFGEMRQKGAMPEVIVYTTVVEGFCKALKLDDAKRIFRKMQANGVEPNAFSYGVLIQGLCRDKKLEDGVNFTLEMLDKGWRPNVATYVSLIDGFCKEQRPEEAKGAISQFRAKGFSADERAVREYMDKKGPFFPSVWEVMFGKRGLPGQSQGFRS</sequence>
<feature type="repeat" description="PPR" evidence="3">
    <location>
        <begin position="220"/>
        <end position="254"/>
    </location>
</feature>
<reference evidence="5" key="1">
    <citation type="submission" date="2015-03" db="EMBL/GenBank/DDBJ databases">
        <title>A transcriptome of Araucaria cunninghamii, an australian fine timber species.</title>
        <authorList>
            <person name="Jing Yi C.J.Y."/>
            <person name="Yin San L.Y.S."/>
            <person name="Abdul Karim S.S."/>
            <person name="Wan Azmi N.N."/>
            <person name="Hercus R.R."/>
            <person name="Croft L.L."/>
        </authorList>
    </citation>
    <scope>NUCLEOTIDE SEQUENCE</scope>
    <source>
        <strain evidence="5">MI0301</strain>
        <tissue evidence="5">Leaf</tissue>
    </source>
</reference>
<dbReference type="PROSITE" id="PS51375">
    <property type="entry name" value="PPR"/>
    <property type="match status" value="4"/>
</dbReference>
<evidence type="ECO:0000256" key="1">
    <source>
        <dbReference type="ARBA" id="ARBA00007626"/>
    </source>
</evidence>
<dbReference type="NCBIfam" id="TIGR00756">
    <property type="entry name" value="PPR"/>
    <property type="match status" value="4"/>
</dbReference>
<accession>A0A0D6QZH5</accession>
<feature type="region of interest" description="Disordered" evidence="4">
    <location>
        <begin position="75"/>
        <end position="101"/>
    </location>
</feature>
<evidence type="ECO:0000256" key="2">
    <source>
        <dbReference type="ARBA" id="ARBA00022737"/>
    </source>
</evidence>
<dbReference type="AlphaFoldDB" id="A0A0D6QZH5"/>
<keyword evidence="2" id="KW-0677">Repeat</keyword>
<evidence type="ECO:0000256" key="4">
    <source>
        <dbReference type="SAM" id="MobiDB-lite"/>
    </source>
</evidence>
<name>A0A0D6QZH5_ARACU</name>
<evidence type="ECO:0000256" key="3">
    <source>
        <dbReference type="PROSITE-ProRule" id="PRU00708"/>
    </source>
</evidence>
<dbReference type="Pfam" id="PF13041">
    <property type="entry name" value="PPR_2"/>
    <property type="match status" value="1"/>
</dbReference>
<feature type="repeat" description="PPR" evidence="3">
    <location>
        <begin position="115"/>
        <end position="149"/>
    </location>
</feature>
<feature type="repeat" description="PPR" evidence="3">
    <location>
        <begin position="185"/>
        <end position="219"/>
    </location>
</feature>
<evidence type="ECO:0008006" key="6">
    <source>
        <dbReference type="Google" id="ProtNLM"/>
    </source>
</evidence>
<organism evidence="5">
    <name type="scientific">Araucaria cunninghamii</name>
    <name type="common">Hoop pine</name>
    <name type="synonym">Moreton Bay pine</name>
    <dbReference type="NCBI Taxonomy" id="56994"/>
    <lineage>
        <taxon>Eukaryota</taxon>
        <taxon>Viridiplantae</taxon>
        <taxon>Streptophyta</taxon>
        <taxon>Embryophyta</taxon>
        <taxon>Tracheophyta</taxon>
        <taxon>Spermatophyta</taxon>
        <taxon>Pinopsida</taxon>
        <taxon>Pinidae</taxon>
        <taxon>Conifers II</taxon>
        <taxon>Araucariales</taxon>
        <taxon>Araucariaceae</taxon>
        <taxon>Araucaria</taxon>
    </lineage>
</organism>
<protein>
    <recommendedName>
        <fullName evidence="6">Pentacotripeptide-repeat region of PRORP domain-containing protein</fullName>
    </recommendedName>
</protein>
<comment type="similarity">
    <text evidence="1">Belongs to the PPR family. P subfamily.</text>
</comment>
<feature type="compositionally biased region" description="Polar residues" evidence="4">
    <location>
        <begin position="75"/>
        <end position="93"/>
    </location>
</feature>
<dbReference type="PANTHER" id="PTHR47941">
    <property type="entry name" value="PENTATRICOPEPTIDE REPEAT-CONTAINING PROTEIN 3, MITOCHONDRIAL"/>
    <property type="match status" value="1"/>
</dbReference>
<dbReference type="Pfam" id="PF12854">
    <property type="entry name" value="PPR_1"/>
    <property type="match status" value="2"/>
</dbReference>
<evidence type="ECO:0000313" key="5">
    <source>
        <dbReference type="EMBL" id="JAG95939.1"/>
    </source>
</evidence>
<feature type="repeat" description="PPR" evidence="3">
    <location>
        <begin position="150"/>
        <end position="184"/>
    </location>
</feature>
<proteinExistence type="inferred from homology"/>